<dbReference type="InterPro" id="IPR036928">
    <property type="entry name" value="AS_sf"/>
</dbReference>
<dbReference type="InterPro" id="IPR023631">
    <property type="entry name" value="Amidase_dom"/>
</dbReference>
<dbReference type="PANTHER" id="PTHR11895:SF67">
    <property type="entry name" value="AMIDASE DOMAIN-CONTAINING PROTEIN"/>
    <property type="match status" value="1"/>
</dbReference>
<reference evidence="3" key="1">
    <citation type="journal article" date="2016" name="Proc. Natl. Acad. Sci. U.S.A.">
        <title>Lipid metabolic changes in an early divergent fungus govern the establishment of a mutualistic symbiosis with endobacteria.</title>
        <authorList>
            <person name="Lastovetsky O.A."/>
            <person name="Gaspar M.L."/>
            <person name="Mondo S.J."/>
            <person name="LaButti K.M."/>
            <person name="Sandor L."/>
            <person name="Grigoriev I.V."/>
            <person name="Henry S.A."/>
            <person name="Pawlowska T.E."/>
        </authorList>
    </citation>
    <scope>NUCLEOTIDE SEQUENCE [LARGE SCALE GENOMIC DNA]</scope>
    <source>
        <strain evidence="3">ATCC 52814</strain>
    </source>
</reference>
<proteinExistence type="inferred from homology"/>
<dbReference type="PANTHER" id="PTHR11895">
    <property type="entry name" value="TRANSAMIDASE"/>
    <property type="match status" value="1"/>
</dbReference>
<sequence>MDKHVDIIGRRHPILYGWSIVAAANAVEYAPFLNKKLASDTGVLSLRDENDIEDHPTMTPLPLDEVYHTELNEPSFHLNAANKSVSQFLSFWDFHKAYTEFKTTPTEVAERLLVKIEQSKDLNWIRFLTKNIMQQAEESTRRYREKKPLSQLDGVFVAVKEELDIQGLETKVGTCFINDDNPASQDSTIVSRLKNAGAIVVGSTVMNELGWDTFSVNPNTGIPKNPHKSTYHSCGGSSGGSSGSVSGGLFPVTIGTDGGGSVRIPSAFCGLYGLKTTWSRVSSFGGSTQDPSIGAYGPIAATADDMTLTYSIIAGPDLNDSNTLSQPGVDLKDYDRFNDLSGLTVAVVPDWNRFITEPAILDRMDKVKDYLKQLGANIVEVDIPDLERAQTAHIITISSEMYTFASKHFHKRNYFLPYTRILCGVASVLEGRDYILAQRMRTRMMKHMAELFKNQKIDLILTPTTPILSPEIPKEAMRYGISNTNLTKLSMVYTTLANFTGIPAVSVPAGYHDDLPIGLQFMASWWNEALLCRIAKTIENMPGIDRKRPEAHWFGDYLL</sequence>
<protein>
    <submittedName>
        <fullName evidence="3">Amidase signature enzyme</fullName>
    </submittedName>
</protein>
<dbReference type="Pfam" id="PF01425">
    <property type="entry name" value="Amidase"/>
    <property type="match status" value="1"/>
</dbReference>
<organism evidence="3">
    <name type="scientific">Rhizopus microsporus var. microsporus</name>
    <dbReference type="NCBI Taxonomy" id="86635"/>
    <lineage>
        <taxon>Eukaryota</taxon>
        <taxon>Fungi</taxon>
        <taxon>Fungi incertae sedis</taxon>
        <taxon>Mucoromycota</taxon>
        <taxon>Mucoromycotina</taxon>
        <taxon>Mucoromycetes</taxon>
        <taxon>Mucorales</taxon>
        <taxon>Mucorineae</taxon>
        <taxon>Rhizopodaceae</taxon>
        <taxon>Rhizopus</taxon>
    </lineage>
</organism>
<dbReference type="VEuPathDB" id="FungiDB:BCV72DRAFT_104419"/>
<dbReference type="InterPro" id="IPR020556">
    <property type="entry name" value="Amidase_CS"/>
</dbReference>
<gene>
    <name evidence="3" type="ORF">BCV72DRAFT_104419</name>
</gene>
<dbReference type="AlphaFoldDB" id="A0A1X0R6F2"/>
<evidence type="ECO:0000259" key="2">
    <source>
        <dbReference type="Pfam" id="PF01425"/>
    </source>
</evidence>
<name>A0A1X0R6F2_RHIZD</name>
<dbReference type="EMBL" id="KV921901">
    <property type="protein sequence ID" value="ORE07609.1"/>
    <property type="molecule type" value="Genomic_DNA"/>
</dbReference>
<evidence type="ECO:0000256" key="1">
    <source>
        <dbReference type="ARBA" id="ARBA00009199"/>
    </source>
</evidence>
<feature type="domain" description="Amidase" evidence="2">
    <location>
        <begin position="107"/>
        <end position="532"/>
    </location>
</feature>
<dbReference type="PROSITE" id="PS00571">
    <property type="entry name" value="AMIDASES"/>
    <property type="match status" value="1"/>
</dbReference>
<comment type="similarity">
    <text evidence="1">Belongs to the amidase family.</text>
</comment>
<dbReference type="SUPFAM" id="SSF75304">
    <property type="entry name" value="Amidase signature (AS) enzymes"/>
    <property type="match status" value="1"/>
</dbReference>
<evidence type="ECO:0000313" key="3">
    <source>
        <dbReference type="EMBL" id="ORE07609.1"/>
    </source>
</evidence>
<accession>A0A1X0R6F2</accession>
<dbReference type="Proteomes" id="UP000242414">
    <property type="component" value="Unassembled WGS sequence"/>
</dbReference>
<dbReference type="GO" id="GO:0003824">
    <property type="term" value="F:catalytic activity"/>
    <property type="evidence" value="ECO:0007669"/>
    <property type="project" value="InterPro"/>
</dbReference>
<dbReference type="Gene3D" id="3.90.1300.10">
    <property type="entry name" value="Amidase signature (AS) domain"/>
    <property type="match status" value="1"/>
</dbReference>
<dbReference type="OrthoDB" id="566138at2759"/>
<dbReference type="InterPro" id="IPR000120">
    <property type="entry name" value="Amidase"/>
</dbReference>